<name>A0A1I7N3F7_9BACT</name>
<keyword evidence="1" id="KW-0812">Transmembrane</keyword>
<evidence type="ECO:0008006" key="4">
    <source>
        <dbReference type="Google" id="ProtNLM"/>
    </source>
</evidence>
<feature type="transmembrane region" description="Helical" evidence="1">
    <location>
        <begin position="171"/>
        <end position="190"/>
    </location>
</feature>
<keyword evidence="1" id="KW-1133">Transmembrane helix</keyword>
<organism evidence="2 3">
    <name type="scientific">Thermoflavifilum thermophilum</name>
    <dbReference type="NCBI Taxonomy" id="1393122"/>
    <lineage>
        <taxon>Bacteria</taxon>
        <taxon>Pseudomonadati</taxon>
        <taxon>Bacteroidota</taxon>
        <taxon>Chitinophagia</taxon>
        <taxon>Chitinophagales</taxon>
        <taxon>Chitinophagaceae</taxon>
        <taxon>Thermoflavifilum</taxon>
    </lineage>
</organism>
<gene>
    <name evidence="2" type="ORF">SAMN05660895_0496</name>
</gene>
<keyword evidence="1" id="KW-0472">Membrane</keyword>
<feature type="transmembrane region" description="Helical" evidence="1">
    <location>
        <begin position="109"/>
        <end position="129"/>
    </location>
</feature>
<dbReference type="RefSeq" id="WP_222842556.1">
    <property type="nucleotide sequence ID" value="NZ_FPCJ01000001.1"/>
</dbReference>
<dbReference type="Proteomes" id="UP000199537">
    <property type="component" value="Unassembled WGS sequence"/>
</dbReference>
<sequence length="218" mass="25234">MKTKSNRTASWLMLGAVLSSVLIYFFPLWQIILYAPQYPQGIRMYIWINRITGDDAYALQNINILNHYVGMKDIDPHAVPELYYFPYVLAGIIILGVTAWLIKKRWAYLSWAVLYTVLGAIAIYDFYLWEYDYGHHLDPKAPIKVPGMTYQPPLIGMKHLLNFTAISLPEWATVFMLISIILGFTAYFCCRRSSDKKLVQNHPNTLTSSSRLRVLIHH</sequence>
<evidence type="ECO:0000256" key="1">
    <source>
        <dbReference type="SAM" id="Phobius"/>
    </source>
</evidence>
<evidence type="ECO:0000313" key="3">
    <source>
        <dbReference type="Proteomes" id="UP000199537"/>
    </source>
</evidence>
<dbReference type="AlphaFoldDB" id="A0A1I7N3F7"/>
<dbReference type="EMBL" id="FPCJ01000001">
    <property type="protein sequence ID" value="SFV29178.1"/>
    <property type="molecule type" value="Genomic_DNA"/>
</dbReference>
<accession>A0A1I7N3F7</accession>
<feature type="transmembrane region" description="Helical" evidence="1">
    <location>
        <begin position="12"/>
        <end position="35"/>
    </location>
</feature>
<protein>
    <recommendedName>
        <fullName evidence="4">Copper chaperone NosL</fullName>
    </recommendedName>
</protein>
<keyword evidence="3" id="KW-1185">Reference proteome</keyword>
<feature type="transmembrane region" description="Helical" evidence="1">
    <location>
        <begin position="82"/>
        <end position="102"/>
    </location>
</feature>
<reference evidence="3" key="1">
    <citation type="submission" date="2016-10" db="EMBL/GenBank/DDBJ databases">
        <authorList>
            <person name="Varghese N."/>
            <person name="Submissions S."/>
        </authorList>
    </citation>
    <scope>NUCLEOTIDE SEQUENCE [LARGE SCALE GENOMIC DNA]</scope>
    <source>
        <strain evidence="3">DSM 14807</strain>
    </source>
</reference>
<dbReference type="STRING" id="1393122.SAMN05660895_0496"/>
<evidence type="ECO:0000313" key="2">
    <source>
        <dbReference type="EMBL" id="SFV29178.1"/>
    </source>
</evidence>
<proteinExistence type="predicted"/>